<accession>S5TUJ2</accession>
<keyword evidence="2" id="KW-1133">Transmembrane helix</keyword>
<evidence type="ECO:0000256" key="1">
    <source>
        <dbReference type="SAM" id="MobiDB-lite"/>
    </source>
</evidence>
<evidence type="ECO:0000313" key="3">
    <source>
        <dbReference type="EMBL" id="AGS49631.1"/>
    </source>
</evidence>
<feature type="transmembrane region" description="Helical" evidence="2">
    <location>
        <begin position="229"/>
        <end position="262"/>
    </location>
</feature>
<organism evidence="3">
    <name type="scientific">uncultured bacterium esnapd12</name>
    <dbReference type="NCBI Taxonomy" id="1366592"/>
    <lineage>
        <taxon>Bacteria</taxon>
        <taxon>environmental samples</taxon>
    </lineage>
</organism>
<feature type="transmembrane region" description="Helical" evidence="2">
    <location>
        <begin position="166"/>
        <end position="186"/>
    </location>
</feature>
<feature type="region of interest" description="Disordered" evidence="1">
    <location>
        <begin position="343"/>
        <end position="368"/>
    </location>
</feature>
<protein>
    <submittedName>
        <fullName evidence="3">Putative membrane protein</fullName>
    </submittedName>
</protein>
<feature type="transmembrane region" description="Helical" evidence="2">
    <location>
        <begin position="95"/>
        <end position="121"/>
    </location>
</feature>
<name>S5TUJ2_9BACT</name>
<dbReference type="AlphaFoldDB" id="S5TUJ2"/>
<feature type="transmembrane region" description="Helical" evidence="2">
    <location>
        <begin position="128"/>
        <end position="150"/>
    </location>
</feature>
<sequence length="368" mass="39069">MWLRSAPAFAGYATLMVCALMIFSLTGQTDINVAGEPTTVEWAVLTIMLVALPLGATIGWLVSLLRTQRARFTTATAAIAVASVCGLVSDGPSQLINIGLTVLVLLGLTASGIGSVLGWAVRLMLSHLAAVGALAVRALPVVLLTVLVFFNGNVWLMAATISRTRLWLAIGFLVAVAGSFLLTGTLERARPILRAANAPPEHAKRLAGTPFESMPDPPRADKLSIGERLNIVFVLAASQLVQILMVALVTAAVFFALGLILLSPELLAVWTRNGSSDGTLLFMKLPVPQALIQMALFLGALTFMYISARAVGDGEYRSKFLDPLIDDLQGMLIARNRYRGKTNVPAAPDMSGAAPTERVRSPGLRARS</sequence>
<keyword evidence="2" id="KW-0472">Membrane</keyword>
<reference evidence="3" key="1">
    <citation type="journal article" date="2013" name="Proc. Natl. Acad. Sci. U.S.A.">
        <title>Mapping gene clusters within arrayed metagenomic libraries to expand the structural diversity of biomedically relevant natural products.</title>
        <authorList>
            <person name="Owen J.G."/>
            <person name="Reddy B.V."/>
            <person name="Ternei M.A."/>
            <person name="Charlop-Powers Z."/>
            <person name="Calle P.Y."/>
            <person name="Kim J.H."/>
            <person name="Brady S.F."/>
        </authorList>
    </citation>
    <scope>NUCLEOTIDE SEQUENCE</scope>
</reference>
<feature type="transmembrane region" description="Helical" evidence="2">
    <location>
        <begin position="290"/>
        <end position="311"/>
    </location>
</feature>
<feature type="transmembrane region" description="Helical" evidence="2">
    <location>
        <begin position="9"/>
        <end position="27"/>
    </location>
</feature>
<feature type="transmembrane region" description="Helical" evidence="2">
    <location>
        <begin position="72"/>
        <end position="89"/>
    </location>
</feature>
<evidence type="ECO:0000256" key="2">
    <source>
        <dbReference type="SAM" id="Phobius"/>
    </source>
</evidence>
<proteinExistence type="predicted"/>
<feature type="transmembrane region" description="Helical" evidence="2">
    <location>
        <begin position="42"/>
        <end position="65"/>
    </location>
</feature>
<keyword evidence="2" id="KW-0812">Transmembrane</keyword>
<dbReference type="EMBL" id="KF264551">
    <property type="protein sequence ID" value="AGS49631.1"/>
    <property type="molecule type" value="Genomic_DNA"/>
</dbReference>